<dbReference type="InterPro" id="IPR011050">
    <property type="entry name" value="Pectin_lyase_fold/virulence"/>
</dbReference>
<dbReference type="InterPro" id="IPR008638">
    <property type="entry name" value="FhaB/CdiA-like_TPS"/>
</dbReference>
<organism evidence="3 4">
    <name type="scientific">Leptolyngbya subtilissima DQ-A4</name>
    <dbReference type="NCBI Taxonomy" id="2933933"/>
    <lineage>
        <taxon>Bacteria</taxon>
        <taxon>Bacillati</taxon>
        <taxon>Cyanobacteriota</taxon>
        <taxon>Cyanophyceae</taxon>
        <taxon>Leptolyngbyales</taxon>
        <taxon>Leptolyngbyaceae</taxon>
        <taxon>Leptolyngbya group</taxon>
        <taxon>Leptolyngbya</taxon>
    </lineage>
</organism>
<dbReference type="InterPro" id="IPR043709">
    <property type="entry name" value="DUF5649"/>
</dbReference>
<keyword evidence="4" id="KW-1185">Reference proteome</keyword>
<name>A0ABV0K329_9CYAN</name>
<dbReference type="PANTHER" id="PTHR10098">
    <property type="entry name" value="RAPSYN-RELATED"/>
    <property type="match status" value="1"/>
</dbReference>
<evidence type="ECO:0000259" key="2">
    <source>
        <dbReference type="SMART" id="SM00912"/>
    </source>
</evidence>
<evidence type="ECO:0000313" key="3">
    <source>
        <dbReference type="EMBL" id="MEP0947188.1"/>
    </source>
</evidence>
<dbReference type="Pfam" id="PF05860">
    <property type="entry name" value="TPS"/>
    <property type="match status" value="1"/>
</dbReference>
<dbReference type="SMART" id="SM00912">
    <property type="entry name" value="Haemagg_act"/>
    <property type="match status" value="1"/>
</dbReference>
<dbReference type="RefSeq" id="WP_190701557.1">
    <property type="nucleotide sequence ID" value="NZ_JAMPKX010000003.1"/>
</dbReference>
<dbReference type="Pfam" id="PF18886">
    <property type="entry name" value="DUF5649"/>
    <property type="match status" value="1"/>
</dbReference>
<feature type="domain" description="Filamentous haemagglutinin FhaB/tRNA nuclease CdiA-like TPS" evidence="2">
    <location>
        <begin position="25"/>
        <end position="139"/>
    </location>
</feature>
<protein>
    <submittedName>
        <fullName evidence="3">CHAT domain-containing protein</fullName>
    </submittedName>
</protein>
<keyword evidence="1" id="KW-0732">Signal</keyword>
<dbReference type="NCBIfam" id="TIGR01901">
    <property type="entry name" value="adhes_NPXG"/>
    <property type="match status" value="1"/>
</dbReference>
<sequence>MRSLLLPALLWATLTVPAWAQSIIPAADGTGTLVMPDGSTYQITGGTLSGDGANLFHSFEQFGLTATEVANFLADPTVQNILGRVVGGNASVINGLLQVSGSSANLYLLNPAGILFGPNSALNLDGSFAATTASGVGFEENWLQAMGDTNYAALTGNPTAFAFGNEPGALINLSNLAVNPGEVITLASGSVINLGTLTAPGGQIIVLAVPGENRVSIRPEGAILSLELATLPEEALPTAPLPFSPLDIPSLLRAGGPEVATGIITNPDGTVSLTGSATTLPTSPGTALVSGTLDVAGETGGEVQVLGDRIAVTAATIDASGTQGGGTVLVGGDYQGSGTTPTSDRTYVDATSTLTADALATGDGGEVIVWADQGTQFDGTITAHGGAAAGDGGLVEVSGRDTLAFKGTVDVSTAQGEWGTLLLDPTNITISAAVSSPGVEDPGGLPDILATDLPGDVTINATLLQNQTGNIILEATDNITIDNGLSLNFVPGGSITFTADTNIDGVGDFTMDQTQAINAQGTAGADGRDVTITAVNITTGAVNTTSAGGTAGNVDLTATNSGGISAGNIVAGSVFAISNGATPFNFGDISATNSILLGKPTGSLIIGNLSATTGNIGVGTTGGGGINVDIGNATAGTSINLDAGIGGTITTGDLSAGTQVNASTGVGGNLTTGAISSGPGVSGLSINLEADEIDFLGGVGTIRAPGQLLIQTADLSQAIAVGGAADSGAGTLDLTATDLAAFANGFSSITIGRPDNAGDINLAGDVTFSDPTTLQTLGSIDTTGTMLNGVDDASLNLLAGSGVDIGEINTVGRSIVIEGDRIGNSEGSVTVGQPITTGGGDITITGASTGFTIFSTGRAIFIDSQGAINSQGGNISLTGTTTTAAEGIISFAPITSGGGDIVLTGSSFGGGDGVNLSFLTNSVDSGGGDITITGTGLNTGITISSGVTVAAGTGNVTLNANDLWLEGLISGSGSLQIQLLTPSFPITLGGTGDPIRTTFLNQNEINQIGNGFSNRTIGQVGNTGPITLESFTLSSPLTIVGGVLTGPGQDTAFTTAPDSSLEVGGFGATLRLLNPTEIRGGSGVANTVLGGDGDDTFTVIGDGTAQVGNITFSNISAFDGGAGSDTLAGTGANDYFVVNSSNGGYTLNSSFLQDINFTNVEAIAAGGGAQDVVELVSVPLDLAVSGDTLFVTSQGSVTINANVTTPGDLIVSASAGDVAQTGGQVTVGGSTSLDAPGNITLDGSNDFNAVTVTSGQNVTLRDRNSLQLNELVFSGGLQVTAGGNLAATTNLQPGSSTSPMGLFATDSSLFAADSSILATDSLAGISLTSGGSLTTANIVTFGGPIALQAGGAITSGNLDSSGSNGGAVRLQAGDSIQVNSINAQGTTSGGTITALTPSTFRVVGSFTDQNAVTASLSTVGGSQGGEILLGYGASTFILGDPSFNGTLAAITTGDVTLLPDVANPILGSRIFGRGLPGQIQFISFGDIPVEIEPPPDEIDPVPDPQRDLETIEENAPVFLTSAGDVLGQEQLSEAEDSASGDFAGYFGDLIKSPRSVNLQQARATLRDIAAQTGEMPAFMYVRLNRDAKPGEGGVELLLITAEGEPSQVRVLNTTAEEVLKTQEQLRRQLTNPSLTNNTAYLTAAQQLYGWLIAPIEAELKAVGVTNIGFVMDAGLRTLPLAALHNGERFLIEDYSLGLIPSLGLIDPTYVDLNRQNSTLLVSGASQFINQPPLLAAEVEMQTLQSLWPSTKVAETRFTVSNLQRDRRQAQIIHMATHAQFLRGAPNNSYLQFFDSRLRLNQVPELGWFDPQVELVTLSACQTAIGNADAELGFAGFALLAGAKSALASLWKVNDEATAGLMITFYQSLDQEAIKAEALREAQLAMVRGQVYTENGQLIWPSGSLALPPDLVIDGRQDLSHPFYWAAFTMVGSPW</sequence>
<evidence type="ECO:0000313" key="4">
    <source>
        <dbReference type="Proteomes" id="UP001482513"/>
    </source>
</evidence>
<evidence type="ECO:0000256" key="1">
    <source>
        <dbReference type="SAM" id="SignalP"/>
    </source>
</evidence>
<dbReference type="EMBL" id="JAMPKX010000003">
    <property type="protein sequence ID" value="MEP0947188.1"/>
    <property type="molecule type" value="Genomic_DNA"/>
</dbReference>
<gene>
    <name evidence="3" type="ORF">NC992_09925</name>
</gene>
<dbReference type="InterPro" id="IPR012334">
    <property type="entry name" value="Pectin_lyas_fold"/>
</dbReference>
<reference evidence="3 4" key="1">
    <citation type="submission" date="2022-04" db="EMBL/GenBank/DDBJ databases">
        <title>Positive selection, recombination, and allopatry shape intraspecific diversity of widespread and dominant cyanobacteria.</title>
        <authorList>
            <person name="Wei J."/>
            <person name="Shu W."/>
            <person name="Hu C."/>
        </authorList>
    </citation>
    <scope>NUCLEOTIDE SEQUENCE [LARGE SCALE GENOMIC DNA]</scope>
    <source>
        <strain evidence="3 4">DQ-A4</strain>
    </source>
</reference>
<dbReference type="SUPFAM" id="SSF51126">
    <property type="entry name" value="Pectin lyase-like"/>
    <property type="match status" value="1"/>
</dbReference>
<proteinExistence type="predicted"/>
<dbReference type="PANTHER" id="PTHR10098:SF112">
    <property type="entry name" value="SLR0380 PROTEIN"/>
    <property type="match status" value="1"/>
</dbReference>
<feature type="chain" id="PRO_5045138431" evidence="1">
    <location>
        <begin position="21"/>
        <end position="1934"/>
    </location>
</feature>
<comment type="caution">
    <text evidence="3">The sequence shown here is derived from an EMBL/GenBank/DDBJ whole genome shotgun (WGS) entry which is preliminary data.</text>
</comment>
<accession>A0ABV0K329</accession>
<dbReference type="InterPro" id="IPR024983">
    <property type="entry name" value="CHAT_dom"/>
</dbReference>
<dbReference type="Proteomes" id="UP001482513">
    <property type="component" value="Unassembled WGS sequence"/>
</dbReference>
<dbReference type="Pfam" id="PF12770">
    <property type="entry name" value="CHAT"/>
    <property type="match status" value="1"/>
</dbReference>
<feature type="signal peptide" evidence="1">
    <location>
        <begin position="1"/>
        <end position="20"/>
    </location>
</feature>
<dbReference type="Gene3D" id="2.160.20.10">
    <property type="entry name" value="Single-stranded right-handed beta-helix, Pectin lyase-like"/>
    <property type="match status" value="1"/>
</dbReference>